<dbReference type="OrthoDB" id="4540122at2"/>
<evidence type="ECO:0000259" key="1">
    <source>
        <dbReference type="Pfam" id="PF01243"/>
    </source>
</evidence>
<evidence type="ECO:0000313" key="3">
    <source>
        <dbReference type="Proteomes" id="UP000290365"/>
    </source>
</evidence>
<dbReference type="InterPro" id="IPR012349">
    <property type="entry name" value="Split_barrel_FMN-bd"/>
</dbReference>
<dbReference type="EMBL" id="CP035758">
    <property type="protein sequence ID" value="QBD76200.1"/>
    <property type="molecule type" value="Genomic_DNA"/>
</dbReference>
<dbReference type="Gene3D" id="2.30.110.10">
    <property type="entry name" value="Electron Transport, Fmn-binding Protein, Chain A"/>
    <property type="match status" value="1"/>
</dbReference>
<protein>
    <recommendedName>
        <fullName evidence="1">Pyridoxamine 5'-phosphate oxidase N-terminal domain-containing protein</fullName>
    </recommendedName>
</protein>
<dbReference type="SUPFAM" id="SSF50475">
    <property type="entry name" value="FMN-binding split barrel"/>
    <property type="match status" value="1"/>
</dbReference>
<accession>A0A4P6JMC0</accession>
<dbReference type="KEGG" id="kbs:EPA93_09325"/>
<keyword evidence="3" id="KW-1185">Reference proteome</keyword>
<dbReference type="Proteomes" id="UP000290365">
    <property type="component" value="Chromosome"/>
</dbReference>
<proteinExistence type="predicted"/>
<organism evidence="2 3">
    <name type="scientific">Ktedonosporobacter rubrisoli</name>
    <dbReference type="NCBI Taxonomy" id="2509675"/>
    <lineage>
        <taxon>Bacteria</taxon>
        <taxon>Bacillati</taxon>
        <taxon>Chloroflexota</taxon>
        <taxon>Ktedonobacteria</taxon>
        <taxon>Ktedonobacterales</taxon>
        <taxon>Ktedonosporobacteraceae</taxon>
        <taxon>Ktedonosporobacter</taxon>
    </lineage>
</organism>
<name>A0A4P6JMC0_KTERU</name>
<sequence>MHETEADWQKLQNLLDRSIEQVRPYLRESFQMPAHSLSARQITHLWRALQNIALATVTSKGEPRNAPIGALLFHGQWYIPTVAAAVRTRQLLRRPAMSFTHYQGDDLAIIVHGSARVLAPDQPAFAEVEAFQQEQTGSSVREWGEGVFLQTIPQQIYTFVRYPERFPES</sequence>
<dbReference type="RefSeq" id="WP_129886795.1">
    <property type="nucleotide sequence ID" value="NZ_CP035758.1"/>
</dbReference>
<dbReference type="Pfam" id="PF01243">
    <property type="entry name" value="PNPOx_N"/>
    <property type="match status" value="1"/>
</dbReference>
<evidence type="ECO:0000313" key="2">
    <source>
        <dbReference type="EMBL" id="QBD76200.1"/>
    </source>
</evidence>
<dbReference type="AlphaFoldDB" id="A0A4P6JMC0"/>
<reference evidence="2 3" key="1">
    <citation type="submission" date="2019-01" db="EMBL/GenBank/DDBJ databases">
        <title>Ktedonosporobacter rubrisoli SCAWS-G2.</title>
        <authorList>
            <person name="Huang Y."/>
            <person name="Yan B."/>
        </authorList>
    </citation>
    <scope>NUCLEOTIDE SEQUENCE [LARGE SCALE GENOMIC DNA]</scope>
    <source>
        <strain evidence="2 3">SCAWS-G2</strain>
    </source>
</reference>
<dbReference type="InterPro" id="IPR011576">
    <property type="entry name" value="Pyridox_Oxase_N"/>
</dbReference>
<gene>
    <name evidence="2" type="ORF">EPA93_09325</name>
</gene>
<feature type="domain" description="Pyridoxamine 5'-phosphate oxidase N-terminal" evidence="1">
    <location>
        <begin position="47"/>
        <end position="136"/>
    </location>
</feature>